<dbReference type="AlphaFoldDB" id="A0A809RJE8"/>
<gene>
    <name evidence="1" type="ORF">SFSGTM_16620</name>
</gene>
<organism evidence="1 2">
    <name type="scientific">Sulfuriferula nivalis</name>
    <dbReference type="NCBI Taxonomy" id="2675298"/>
    <lineage>
        <taxon>Bacteria</taxon>
        <taxon>Pseudomonadati</taxon>
        <taxon>Pseudomonadota</taxon>
        <taxon>Betaproteobacteria</taxon>
        <taxon>Nitrosomonadales</taxon>
        <taxon>Sulfuricellaceae</taxon>
        <taxon>Sulfuriferula</taxon>
    </lineage>
</organism>
<evidence type="ECO:0000313" key="2">
    <source>
        <dbReference type="Proteomes" id="UP000463939"/>
    </source>
</evidence>
<reference evidence="2" key="1">
    <citation type="submission" date="2019-11" db="EMBL/GenBank/DDBJ databases">
        <title>Isolation and characterization of a novel species in the genus Sulfuriferula.</title>
        <authorList>
            <person name="Mochizuki J."/>
            <person name="Kojima H."/>
            <person name="Fukui M."/>
        </authorList>
    </citation>
    <scope>NUCLEOTIDE SEQUENCE [LARGE SCALE GENOMIC DNA]</scope>
    <source>
        <strain evidence="2">SGTM</strain>
    </source>
</reference>
<keyword evidence="2" id="KW-1185">Reference proteome</keyword>
<accession>A0A809RJE8</accession>
<dbReference type="EMBL" id="AP021881">
    <property type="protein sequence ID" value="BBP00954.1"/>
    <property type="molecule type" value="Genomic_DNA"/>
</dbReference>
<protein>
    <submittedName>
        <fullName evidence="1">Uncharacterized protein</fullName>
    </submittedName>
</protein>
<proteinExistence type="predicted"/>
<dbReference type="Proteomes" id="UP000463939">
    <property type="component" value="Chromosome"/>
</dbReference>
<sequence length="67" mass="7899">MNLVTEVKSSPSHPNWVGDCHAEIQQIRSIQIMRADDPCFRTAKRYTCTEVCEWSKECRKLVAQWMR</sequence>
<name>A0A809RJE8_9PROT</name>
<evidence type="ECO:0000313" key="1">
    <source>
        <dbReference type="EMBL" id="BBP00954.1"/>
    </source>
</evidence>
<dbReference type="KEGG" id="sniv:SFSGTM_16620"/>